<proteinExistence type="predicted"/>
<keyword evidence="3" id="KW-1185">Reference proteome</keyword>
<gene>
    <name evidence="2" type="ORF">K435DRAFT_874537</name>
</gene>
<evidence type="ECO:0000313" key="2">
    <source>
        <dbReference type="EMBL" id="THU80295.1"/>
    </source>
</evidence>
<name>A0A4V4HBQ0_DENBC</name>
<feature type="transmembrane region" description="Helical" evidence="1">
    <location>
        <begin position="25"/>
        <end position="44"/>
    </location>
</feature>
<keyword evidence="1" id="KW-0812">Transmembrane</keyword>
<accession>A0A4V4HBQ0</accession>
<dbReference type="AlphaFoldDB" id="A0A4V4HBQ0"/>
<dbReference type="EMBL" id="ML179919">
    <property type="protein sequence ID" value="THU80295.1"/>
    <property type="molecule type" value="Genomic_DNA"/>
</dbReference>
<evidence type="ECO:0000313" key="3">
    <source>
        <dbReference type="Proteomes" id="UP000297245"/>
    </source>
</evidence>
<reference evidence="2 3" key="1">
    <citation type="journal article" date="2019" name="Nat. Ecol. Evol.">
        <title>Megaphylogeny resolves global patterns of mushroom evolution.</title>
        <authorList>
            <person name="Varga T."/>
            <person name="Krizsan K."/>
            <person name="Foldi C."/>
            <person name="Dima B."/>
            <person name="Sanchez-Garcia M."/>
            <person name="Sanchez-Ramirez S."/>
            <person name="Szollosi G.J."/>
            <person name="Szarkandi J.G."/>
            <person name="Papp V."/>
            <person name="Albert L."/>
            <person name="Andreopoulos W."/>
            <person name="Angelini C."/>
            <person name="Antonin V."/>
            <person name="Barry K.W."/>
            <person name="Bougher N.L."/>
            <person name="Buchanan P."/>
            <person name="Buyck B."/>
            <person name="Bense V."/>
            <person name="Catcheside P."/>
            <person name="Chovatia M."/>
            <person name="Cooper J."/>
            <person name="Damon W."/>
            <person name="Desjardin D."/>
            <person name="Finy P."/>
            <person name="Geml J."/>
            <person name="Haridas S."/>
            <person name="Hughes K."/>
            <person name="Justo A."/>
            <person name="Karasinski D."/>
            <person name="Kautmanova I."/>
            <person name="Kiss B."/>
            <person name="Kocsube S."/>
            <person name="Kotiranta H."/>
            <person name="LaButti K.M."/>
            <person name="Lechner B.E."/>
            <person name="Liimatainen K."/>
            <person name="Lipzen A."/>
            <person name="Lukacs Z."/>
            <person name="Mihaltcheva S."/>
            <person name="Morgado L.N."/>
            <person name="Niskanen T."/>
            <person name="Noordeloos M.E."/>
            <person name="Ohm R.A."/>
            <person name="Ortiz-Santana B."/>
            <person name="Ovrebo C."/>
            <person name="Racz N."/>
            <person name="Riley R."/>
            <person name="Savchenko A."/>
            <person name="Shiryaev A."/>
            <person name="Soop K."/>
            <person name="Spirin V."/>
            <person name="Szebenyi C."/>
            <person name="Tomsovsky M."/>
            <person name="Tulloss R.E."/>
            <person name="Uehling J."/>
            <person name="Grigoriev I.V."/>
            <person name="Vagvolgyi C."/>
            <person name="Papp T."/>
            <person name="Martin F.M."/>
            <person name="Miettinen O."/>
            <person name="Hibbett D.S."/>
            <person name="Nagy L.G."/>
        </authorList>
    </citation>
    <scope>NUCLEOTIDE SEQUENCE [LARGE SCALE GENOMIC DNA]</scope>
    <source>
        <strain evidence="2 3">CBS 962.96</strain>
    </source>
</reference>
<dbReference type="Proteomes" id="UP000297245">
    <property type="component" value="Unassembled WGS sequence"/>
</dbReference>
<keyword evidence="1" id="KW-0472">Membrane</keyword>
<sequence>MALGMLLLAGFATTGDILNMVNAKVFMIFLLGLLTILVMFLLVLKEVGDRLKNACIRQSSSEGV</sequence>
<evidence type="ECO:0000256" key="1">
    <source>
        <dbReference type="SAM" id="Phobius"/>
    </source>
</evidence>
<protein>
    <submittedName>
        <fullName evidence="2">Uncharacterized protein</fullName>
    </submittedName>
</protein>
<keyword evidence="1" id="KW-1133">Transmembrane helix</keyword>
<organism evidence="2 3">
    <name type="scientific">Dendrothele bispora (strain CBS 962.96)</name>
    <dbReference type="NCBI Taxonomy" id="1314807"/>
    <lineage>
        <taxon>Eukaryota</taxon>
        <taxon>Fungi</taxon>
        <taxon>Dikarya</taxon>
        <taxon>Basidiomycota</taxon>
        <taxon>Agaricomycotina</taxon>
        <taxon>Agaricomycetes</taxon>
        <taxon>Agaricomycetidae</taxon>
        <taxon>Agaricales</taxon>
        <taxon>Agaricales incertae sedis</taxon>
        <taxon>Dendrothele</taxon>
    </lineage>
</organism>